<keyword evidence="3" id="KW-1185">Reference proteome</keyword>
<accession>A0A2Z6RIJ2</accession>
<gene>
    <name evidence="2" type="ORF">RCL2_001962900</name>
    <name evidence="1" type="ORF">RclHR1_04730009</name>
</gene>
<evidence type="ECO:0000313" key="2">
    <source>
        <dbReference type="EMBL" id="GES92873.1"/>
    </source>
</evidence>
<dbReference type="Proteomes" id="UP000247702">
    <property type="component" value="Unassembled WGS sequence"/>
</dbReference>
<evidence type="ECO:0000313" key="3">
    <source>
        <dbReference type="Proteomes" id="UP000247702"/>
    </source>
</evidence>
<proteinExistence type="predicted"/>
<dbReference type="OrthoDB" id="2443204at2759"/>
<organism evidence="1 3">
    <name type="scientific">Rhizophagus clarus</name>
    <dbReference type="NCBI Taxonomy" id="94130"/>
    <lineage>
        <taxon>Eukaryota</taxon>
        <taxon>Fungi</taxon>
        <taxon>Fungi incertae sedis</taxon>
        <taxon>Mucoromycota</taxon>
        <taxon>Glomeromycotina</taxon>
        <taxon>Glomeromycetes</taxon>
        <taxon>Glomerales</taxon>
        <taxon>Glomeraceae</taxon>
        <taxon>Rhizophagus</taxon>
    </lineage>
</organism>
<sequence length="175" mass="20893">MRSFIKRIIKKLIRSPHVTHVKHINEETSDICKECKRICNTKRFQKNFKNWTSGNNDIDNFIKNTQLSSHGKIQGVIEWIPYDRLYDIKHIKENKVYRAIWIDGRIDEWDKRTQNWERSVPYLVVALKSLNNSKNIILESLNEIKINHNIYGITQDPEKKNYMIVLNCKYGMCNI</sequence>
<dbReference type="GO" id="GO:0016301">
    <property type="term" value="F:kinase activity"/>
    <property type="evidence" value="ECO:0007669"/>
    <property type="project" value="UniProtKB-KW"/>
</dbReference>
<protein>
    <submittedName>
        <fullName evidence="2">Kinase-like domain-containing protein</fullName>
    </submittedName>
</protein>
<comment type="caution">
    <text evidence="1">The sequence shown here is derived from an EMBL/GenBank/DDBJ whole genome shotgun (WGS) entry which is preliminary data.</text>
</comment>
<keyword evidence="2" id="KW-0418">Kinase</keyword>
<reference evidence="2" key="2">
    <citation type="submission" date="2019-10" db="EMBL/GenBank/DDBJ databases">
        <title>Conservation and host-specific expression of non-tandemly repeated heterogenous ribosome RNA gene in arbuscular mycorrhizal fungi.</title>
        <authorList>
            <person name="Maeda T."/>
            <person name="Kobayashi Y."/>
            <person name="Nakagawa T."/>
            <person name="Ezawa T."/>
            <person name="Yamaguchi K."/>
            <person name="Bino T."/>
            <person name="Nishimoto Y."/>
            <person name="Shigenobu S."/>
            <person name="Kawaguchi M."/>
        </authorList>
    </citation>
    <scope>NUCLEOTIDE SEQUENCE</scope>
    <source>
        <strain evidence="2">HR1</strain>
    </source>
</reference>
<keyword evidence="2" id="KW-0808">Transferase</keyword>
<evidence type="ECO:0000313" key="1">
    <source>
        <dbReference type="EMBL" id="GBC02648.1"/>
    </source>
</evidence>
<dbReference type="EMBL" id="BEXD01003841">
    <property type="protein sequence ID" value="GBC02648.1"/>
    <property type="molecule type" value="Genomic_DNA"/>
</dbReference>
<name>A0A2Z6RIJ2_9GLOM</name>
<reference evidence="1 3" key="1">
    <citation type="submission" date="2017-11" db="EMBL/GenBank/DDBJ databases">
        <title>The genome of Rhizophagus clarus HR1 reveals common genetic basis of auxotrophy among arbuscular mycorrhizal fungi.</title>
        <authorList>
            <person name="Kobayashi Y."/>
        </authorList>
    </citation>
    <scope>NUCLEOTIDE SEQUENCE [LARGE SCALE GENOMIC DNA]</scope>
    <source>
        <strain evidence="1 3">HR1</strain>
    </source>
</reference>
<dbReference type="EMBL" id="BLAL01000218">
    <property type="protein sequence ID" value="GES92873.1"/>
    <property type="molecule type" value="Genomic_DNA"/>
</dbReference>
<dbReference type="Gene3D" id="1.10.10.1010">
    <property type="entry name" value="Intein homing endonuclease, domain IV"/>
    <property type="match status" value="1"/>
</dbReference>
<dbReference type="Proteomes" id="UP000615446">
    <property type="component" value="Unassembled WGS sequence"/>
</dbReference>
<dbReference type="AlphaFoldDB" id="A0A2Z6RIJ2"/>